<protein>
    <submittedName>
        <fullName evidence="1">Uncharacterized protein</fullName>
    </submittedName>
</protein>
<organism evidence="1 2">
    <name type="scientific">Bythopirellula polymerisocia</name>
    <dbReference type="NCBI Taxonomy" id="2528003"/>
    <lineage>
        <taxon>Bacteria</taxon>
        <taxon>Pseudomonadati</taxon>
        <taxon>Planctomycetota</taxon>
        <taxon>Planctomycetia</taxon>
        <taxon>Pirellulales</taxon>
        <taxon>Lacipirellulaceae</taxon>
        <taxon>Bythopirellula</taxon>
    </lineage>
</organism>
<proteinExistence type="predicted"/>
<evidence type="ECO:0000313" key="1">
    <source>
        <dbReference type="EMBL" id="TWU23594.1"/>
    </source>
</evidence>
<sequence length="155" mass="17001">MSQSHSLPAVFSQLDVSAGSSSHRATSAGGDQTELLRDVLAAQDRTNELLEELVAVMATTHKQRSQELHQWRSANPRLSESCRQAAEVLSRVQVDYLDRMTDEINESAEELVDAEFVLNEFVDRFGPRLAHLNGVIQVLSQLSSTPNAASQADPA</sequence>
<dbReference type="EMBL" id="SJPS01000006">
    <property type="protein sequence ID" value="TWU23594.1"/>
    <property type="molecule type" value="Genomic_DNA"/>
</dbReference>
<keyword evidence="2" id="KW-1185">Reference proteome</keyword>
<dbReference type="RefSeq" id="WP_231936431.1">
    <property type="nucleotide sequence ID" value="NZ_SJPS01000006.1"/>
</dbReference>
<evidence type="ECO:0000313" key="2">
    <source>
        <dbReference type="Proteomes" id="UP000318437"/>
    </source>
</evidence>
<comment type="caution">
    <text evidence="1">The sequence shown here is derived from an EMBL/GenBank/DDBJ whole genome shotgun (WGS) entry which is preliminary data.</text>
</comment>
<dbReference type="Proteomes" id="UP000318437">
    <property type="component" value="Unassembled WGS sequence"/>
</dbReference>
<gene>
    <name evidence="1" type="ORF">Pla144_37690</name>
</gene>
<name>A0A5C6CJE4_9BACT</name>
<reference evidence="1 2" key="1">
    <citation type="submission" date="2019-02" db="EMBL/GenBank/DDBJ databases">
        <title>Deep-cultivation of Planctomycetes and their phenomic and genomic characterization uncovers novel biology.</title>
        <authorList>
            <person name="Wiegand S."/>
            <person name="Jogler M."/>
            <person name="Boedeker C."/>
            <person name="Pinto D."/>
            <person name="Vollmers J."/>
            <person name="Rivas-Marin E."/>
            <person name="Kohn T."/>
            <person name="Peeters S.H."/>
            <person name="Heuer A."/>
            <person name="Rast P."/>
            <person name="Oberbeckmann S."/>
            <person name="Bunk B."/>
            <person name="Jeske O."/>
            <person name="Meyerdierks A."/>
            <person name="Storesund J.E."/>
            <person name="Kallscheuer N."/>
            <person name="Luecker S."/>
            <person name="Lage O.M."/>
            <person name="Pohl T."/>
            <person name="Merkel B.J."/>
            <person name="Hornburger P."/>
            <person name="Mueller R.-W."/>
            <person name="Bruemmer F."/>
            <person name="Labrenz M."/>
            <person name="Spormann A.M."/>
            <person name="Op Den Camp H."/>
            <person name="Overmann J."/>
            <person name="Amann R."/>
            <person name="Jetten M.S.M."/>
            <person name="Mascher T."/>
            <person name="Medema M.H."/>
            <person name="Devos D.P."/>
            <person name="Kaster A.-K."/>
            <person name="Ovreas L."/>
            <person name="Rohde M."/>
            <person name="Galperin M.Y."/>
            <person name="Jogler C."/>
        </authorList>
    </citation>
    <scope>NUCLEOTIDE SEQUENCE [LARGE SCALE GENOMIC DNA]</scope>
    <source>
        <strain evidence="1 2">Pla144</strain>
    </source>
</reference>
<dbReference type="AlphaFoldDB" id="A0A5C6CJE4"/>
<accession>A0A5C6CJE4</accession>